<dbReference type="InterPro" id="IPR036259">
    <property type="entry name" value="MFS_trans_sf"/>
</dbReference>
<evidence type="ECO:0000256" key="5">
    <source>
        <dbReference type="SAM" id="MobiDB-lite"/>
    </source>
</evidence>
<dbReference type="STRING" id="1745343.A0A2J6Q502"/>
<feature type="domain" description="Major facilitator superfamily (MFS) profile" evidence="7">
    <location>
        <begin position="41"/>
        <end position="526"/>
    </location>
</feature>
<dbReference type="PANTHER" id="PTHR23501">
    <property type="entry name" value="MAJOR FACILITATOR SUPERFAMILY"/>
    <property type="match status" value="1"/>
</dbReference>
<dbReference type="AlphaFoldDB" id="A0A2J6Q502"/>
<evidence type="ECO:0000259" key="7">
    <source>
        <dbReference type="PROSITE" id="PS50850"/>
    </source>
</evidence>
<evidence type="ECO:0000313" key="8">
    <source>
        <dbReference type="EMBL" id="PMD21339.1"/>
    </source>
</evidence>
<keyword evidence="3 6" id="KW-1133">Transmembrane helix</keyword>
<keyword evidence="2 6" id="KW-0812">Transmembrane</keyword>
<feature type="transmembrane region" description="Helical" evidence="6">
    <location>
        <begin position="38"/>
        <end position="61"/>
    </location>
</feature>
<keyword evidence="9" id="KW-1185">Reference proteome</keyword>
<dbReference type="GO" id="GO:0015174">
    <property type="term" value="F:basic amino acid transmembrane transporter activity"/>
    <property type="evidence" value="ECO:0007669"/>
    <property type="project" value="TreeGrafter"/>
</dbReference>
<feature type="transmembrane region" description="Helical" evidence="6">
    <location>
        <begin position="107"/>
        <end position="128"/>
    </location>
</feature>
<dbReference type="PROSITE" id="PS50850">
    <property type="entry name" value="MFS"/>
    <property type="match status" value="1"/>
</dbReference>
<dbReference type="Proteomes" id="UP000235672">
    <property type="component" value="Unassembled WGS sequence"/>
</dbReference>
<feature type="transmembrane region" description="Helical" evidence="6">
    <location>
        <begin position="369"/>
        <end position="388"/>
    </location>
</feature>
<gene>
    <name evidence="8" type="ORF">NA56DRAFT_720351</name>
</gene>
<dbReference type="Gene3D" id="1.20.1250.20">
    <property type="entry name" value="MFS general substrate transporter like domains"/>
    <property type="match status" value="1"/>
</dbReference>
<dbReference type="InterPro" id="IPR011701">
    <property type="entry name" value="MFS"/>
</dbReference>
<feature type="transmembrane region" description="Helical" evidence="6">
    <location>
        <begin position="134"/>
        <end position="152"/>
    </location>
</feature>
<dbReference type="GO" id="GO:0000329">
    <property type="term" value="C:fungal-type vacuole membrane"/>
    <property type="evidence" value="ECO:0007669"/>
    <property type="project" value="TreeGrafter"/>
</dbReference>
<protein>
    <submittedName>
        <fullName evidence="8">MFS general substrate transporter</fullName>
    </submittedName>
</protein>
<keyword evidence="4 6" id="KW-0472">Membrane</keyword>
<feature type="transmembrane region" description="Helical" evidence="6">
    <location>
        <begin position="434"/>
        <end position="454"/>
    </location>
</feature>
<dbReference type="Pfam" id="PF07690">
    <property type="entry name" value="MFS_1"/>
    <property type="match status" value="1"/>
</dbReference>
<evidence type="ECO:0000256" key="3">
    <source>
        <dbReference type="ARBA" id="ARBA00022989"/>
    </source>
</evidence>
<organism evidence="8 9">
    <name type="scientific">Hyaloscypha hepaticicola</name>
    <dbReference type="NCBI Taxonomy" id="2082293"/>
    <lineage>
        <taxon>Eukaryota</taxon>
        <taxon>Fungi</taxon>
        <taxon>Dikarya</taxon>
        <taxon>Ascomycota</taxon>
        <taxon>Pezizomycotina</taxon>
        <taxon>Leotiomycetes</taxon>
        <taxon>Helotiales</taxon>
        <taxon>Hyaloscyphaceae</taxon>
        <taxon>Hyaloscypha</taxon>
    </lineage>
</organism>
<evidence type="ECO:0000256" key="6">
    <source>
        <dbReference type="SAM" id="Phobius"/>
    </source>
</evidence>
<feature type="transmembrane region" description="Helical" evidence="6">
    <location>
        <begin position="504"/>
        <end position="524"/>
    </location>
</feature>
<feature type="transmembrane region" description="Helical" evidence="6">
    <location>
        <begin position="238"/>
        <end position="261"/>
    </location>
</feature>
<feature type="transmembrane region" description="Helical" evidence="6">
    <location>
        <begin position="76"/>
        <end position="95"/>
    </location>
</feature>
<evidence type="ECO:0000256" key="2">
    <source>
        <dbReference type="ARBA" id="ARBA00022692"/>
    </source>
</evidence>
<accession>A0A2J6Q502</accession>
<evidence type="ECO:0000313" key="9">
    <source>
        <dbReference type="Proteomes" id="UP000235672"/>
    </source>
</evidence>
<feature type="transmembrane region" description="Helical" evidence="6">
    <location>
        <begin position="164"/>
        <end position="183"/>
    </location>
</feature>
<sequence length="531" mass="56954">MTTDETTHLLAKPAADQARGPEGWDENTTRTAHIGKKFALWQIGALCGILLAFADTSLVWATHETVASRFDNLENSSWMMTSFTIGYCVTLPLYGRLSDNYGGLRPLIAAYCTFCIGCTLCGIGQAYWQVILGRLATGCGASGIVSLASIIITAPSDVAVLRSYVNIASTTGLSLGGPLGGLLGGTIGWRWSFLGQVPIAAGCCLLLARGLQTSLPKLEGEEEPEGRPEESENELKPVVLSFDFPGAITLAIGISSLLTVMDLRNQLPWEHPLVLSISIVGFLAIVCFIILEAYPGNREPLMPLPLLKTEVGAFCAGQFVSQIPPYFANTQGASDTEGGVKTIPSSIGNAVGNLLAGQVIKKFGSYKRLSIISQFLCIATTLLILFQWPHPIGTWGTLATFPFGLFAGIILSAQFIGLYNCAPKQHMATAISMYYMSQQVGIALGISITSSLMVQRFQATLLKNLVHVPGYEEIIRSILTDSSLVALLPPSVKALVRQSYLNSFWVVPTIATSAQVLAMLPMFATTEKCSR</sequence>
<feature type="region of interest" description="Disordered" evidence="5">
    <location>
        <begin position="1"/>
        <end position="26"/>
    </location>
</feature>
<dbReference type="OrthoDB" id="6770063at2759"/>
<dbReference type="InterPro" id="IPR020846">
    <property type="entry name" value="MFS_dom"/>
</dbReference>
<comment type="subcellular location">
    <subcellularLocation>
        <location evidence="1">Membrane</location>
        <topology evidence="1">Multi-pass membrane protein</topology>
    </subcellularLocation>
</comment>
<dbReference type="PANTHER" id="PTHR23501:SF33">
    <property type="entry name" value="MAJOR FACILITATOR SUPERFAMILY (MFS) PROFILE DOMAIN-CONTAINING PROTEIN"/>
    <property type="match status" value="1"/>
</dbReference>
<evidence type="ECO:0000256" key="4">
    <source>
        <dbReference type="ARBA" id="ARBA00023136"/>
    </source>
</evidence>
<proteinExistence type="predicted"/>
<feature type="transmembrane region" description="Helical" evidence="6">
    <location>
        <begin position="273"/>
        <end position="294"/>
    </location>
</feature>
<dbReference type="EMBL" id="KZ613481">
    <property type="protein sequence ID" value="PMD21339.1"/>
    <property type="molecule type" value="Genomic_DNA"/>
</dbReference>
<dbReference type="Gene3D" id="1.20.1720.10">
    <property type="entry name" value="Multidrug resistance protein D"/>
    <property type="match status" value="1"/>
</dbReference>
<feature type="transmembrane region" description="Helical" evidence="6">
    <location>
        <begin position="400"/>
        <end position="422"/>
    </location>
</feature>
<evidence type="ECO:0000256" key="1">
    <source>
        <dbReference type="ARBA" id="ARBA00004141"/>
    </source>
</evidence>
<reference evidence="8 9" key="1">
    <citation type="submission" date="2016-05" db="EMBL/GenBank/DDBJ databases">
        <title>A degradative enzymes factory behind the ericoid mycorrhizal symbiosis.</title>
        <authorList>
            <consortium name="DOE Joint Genome Institute"/>
            <person name="Martino E."/>
            <person name="Morin E."/>
            <person name="Grelet G."/>
            <person name="Kuo A."/>
            <person name="Kohler A."/>
            <person name="Daghino S."/>
            <person name="Barry K."/>
            <person name="Choi C."/>
            <person name="Cichocki N."/>
            <person name="Clum A."/>
            <person name="Copeland A."/>
            <person name="Hainaut M."/>
            <person name="Haridas S."/>
            <person name="Labutti K."/>
            <person name="Lindquist E."/>
            <person name="Lipzen A."/>
            <person name="Khouja H.-R."/>
            <person name="Murat C."/>
            <person name="Ohm R."/>
            <person name="Olson A."/>
            <person name="Spatafora J."/>
            <person name="Veneault-Fourrey C."/>
            <person name="Henrissat B."/>
            <person name="Grigoriev I."/>
            <person name="Martin F."/>
            <person name="Perotto S."/>
        </authorList>
    </citation>
    <scope>NUCLEOTIDE SEQUENCE [LARGE SCALE GENOMIC DNA]</scope>
    <source>
        <strain evidence="8 9">UAMH 7357</strain>
    </source>
</reference>
<dbReference type="SUPFAM" id="SSF103473">
    <property type="entry name" value="MFS general substrate transporter"/>
    <property type="match status" value="1"/>
</dbReference>
<name>A0A2J6Q502_9HELO</name>